<keyword evidence="3" id="KW-1185">Reference proteome</keyword>
<organism evidence="2 3">
    <name type="scientific">Ooceraea biroi</name>
    <name type="common">Clonal raider ant</name>
    <name type="synonym">Cerapachys biroi</name>
    <dbReference type="NCBI Taxonomy" id="2015173"/>
    <lineage>
        <taxon>Eukaryota</taxon>
        <taxon>Metazoa</taxon>
        <taxon>Ecdysozoa</taxon>
        <taxon>Arthropoda</taxon>
        <taxon>Hexapoda</taxon>
        <taxon>Insecta</taxon>
        <taxon>Pterygota</taxon>
        <taxon>Neoptera</taxon>
        <taxon>Endopterygota</taxon>
        <taxon>Hymenoptera</taxon>
        <taxon>Apocrita</taxon>
        <taxon>Aculeata</taxon>
        <taxon>Formicoidea</taxon>
        <taxon>Formicidae</taxon>
        <taxon>Dorylinae</taxon>
        <taxon>Ooceraea</taxon>
    </lineage>
</organism>
<dbReference type="EMBL" id="KK107348">
    <property type="protein sequence ID" value="EZA52192.1"/>
    <property type="molecule type" value="Genomic_DNA"/>
</dbReference>
<name>A0A026W7W6_OOCBI</name>
<dbReference type="Proteomes" id="UP000053097">
    <property type="component" value="Unassembled WGS sequence"/>
</dbReference>
<proteinExistence type="predicted"/>
<feature type="region of interest" description="Disordered" evidence="1">
    <location>
        <begin position="30"/>
        <end position="68"/>
    </location>
</feature>
<evidence type="ECO:0000313" key="3">
    <source>
        <dbReference type="Proteomes" id="UP000053097"/>
    </source>
</evidence>
<reference evidence="2 3" key="1">
    <citation type="journal article" date="2014" name="Curr. Biol.">
        <title>The genome of the clonal raider ant Cerapachys biroi.</title>
        <authorList>
            <person name="Oxley P.R."/>
            <person name="Ji L."/>
            <person name="Fetter-Pruneda I."/>
            <person name="McKenzie S.K."/>
            <person name="Li C."/>
            <person name="Hu H."/>
            <person name="Zhang G."/>
            <person name="Kronauer D.J."/>
        </authorList>
    </citation>
    <scope>NUCLEOTIDE SEQUENCE [LARGE SCALE GENOMIC DNA]</scope>
</reference>
<evidence type="ECO:0000313" key="2">
    <source>
        <dbReference type="EMBL" id="EZA52192.1"/>
    </source>
</evidence>
<gene>
    <name evidence="2" type="ORF">X777_08705</name>
</gene>
<feature type="compositionally biased region" description="Basic and acidic residues" evidence="1">
    <location>
        <begin position="57"/>
        <end position="68"/>
    </location>
</feature>
<dbReference type="AlphaFoldDB" id="A0A026W7W6"/>
<accession>A0A026W7W6</accession>
<evidence type="ECO:0000256" key="1">
    <source>
        <dbReference type="SAM" id="MobiDB-lite"/>
    </source>
</evidence>
<sequence>MISFRMMSLSRKNLISTKLSTYVSAHFGNHRVEGSEGGTKQKMAQKKEKKTVYPDPNPRDEKTWLVNQ</sequence>
<protein>
    <submittedName>
        <fullName evidence="2">Uncharacterized protein</fullName>
    </submittedName>
</protein>